<dbReference type="AlphaFoldDB" id="A0A843WXT4"/>
<accession>A0A843WXT4</accession>
<evidence type="ECO:0000313" key="2">
    <source>
        <dbReference type="Proteomes" id="UP000652761"/>
    </source>
</evidence>
<sequence length="154" mass="17286">MDELPLFAEAVELFPFAAVDTEFSGFLRHPLASMEQQQGRGHGCRASIYLMHSWAVVASTDGYVGYILRDLRPHIPCEVNWTLTDFALLADEILGSVLDTKYLARLCGEEFHSGDLRLECLIELLHVLALGVHRFPHLLEKELEGFLDVAGDFV</sequence>
<organism evidence="1 2">
    <name type="scientific">Colocasia esculenta</name>
    <name type="common">Wild taro</name>
    <name type="synonym">Arum esculentum</name>
    <dbReference type="NCBI Taxonomy" id="4460"/>
    <lineage>
        <taxon>Eukaryota</taxon>
        <taxon>Viridiplantae</taxon>
        <taxon>Streptophyta</taxon>
        <taxon>Embryophyta</taxon>
        <taxon>Tracheophyta</taxon>
        <taxon>Spermatophyta</taxon>
        <taxon>Magnoliopsida</taxon>
        <taxon>Liliopsida</taxon>
        <taxon>Araceae</taxon>
        <taxon>Aroideae</taxon>
        <taxon>Colocasieae</taxon>
        <taxon>Colocasia</taxon>
    </lineage>
</organism>
<keyword evidence="2" id="KW-1185">Reference proteome</keyword>
<reference evidence="1" key="1">
    <citation type="submission" date="2017-07" db="EMBL/GenBank/DDBJ databases">
        <title>Taro Niue Genome Assembly and Annotation.</title>
        <authorList>
            <person name="Atibalentja N."/>
            <person name="Keating K."/>
            <person name="Fields C.J."/>
        </authorList>
    </citation>
    <scope>NUCLEOTIDE SEQUENCE</scope>
    <source>
        <strain evidence="1">Niue_2</strain>
        <tissue evidence="1">Leaf</tissue>
    </source>
</reference>
<dbReference type="OrthoDB" id="301415at2759"/>
<comment type="caution">
    <text evidence="1">The sequence shown here is derived from an EMBL/GenBank/DDBJ whole genome shotgun (WGS) entry which is preliminary data.</text>
</comment>
<dbReference type="Proteomes" id="UP000652761">
    <property type="component" value="Unassembled WGS sequence"/>
</dbReference>
<dbReference type="EMBL" id="NMUH01003854">
    <property type="protein sequence ID" value="MQM07360.1"/>
    <property type="molecule type" value="Genomic_DNA"/>
</dbReference>
<dbReference type="SUPFAM" id="SSF53098">
    <property type="entry name" value="Ribonuclease H-like"/>
    <property type="match status" value="1"/>
</dbReference>
<evidence type="ECO:0000313" key="1">
    <source>
        <dbReference type="EMBL" id="MQM07360.1"/>
    </source>
</evidence>
<name>A0A843WXT4_COLES</name>
<protein>
    <submittedName>
        <fullName evidence="1">Uncharacterized protein</fullName>
    </submittedName>
</protein>
<dbReference type="InterPro" id="IPR012337">
    <property type="entry name" value="RNaseH-like_sf"/>
</dbReference>
<gene>
    <name evidence="1" type="ORF">Taro_040196</name>
</gene>
<proteinExistence type="predicted"/>